<feature type="chain" id="PRO_5020986348" evidence="1">
    <location>
        <begin position="22"/>
        <end position="534"/>
    </location>
</feature>
<feature type="signal peptide" evidence="1">
    <location>
        <begin position="1"/>
        <end position="21"/>
    </location>
</feature>
<dbReference type="Proteomes" id="UP000281549">
    <property type="component" value="Unassembled WGS sequence"/>
</dbReference>
<evidence type="ECO:0000313" key="2">
    <source>
        <dbReference type="EMBL" id="RKP16469.1"/>
    </source>
</evidence>
<evidence type="ECO:0000313" key="3">
    <source>
        <dbReference type="Proteomes" id="UP000281549"/>
    </source>
</evidence>
<evidence type="ECO:0000256" key="1">
    <source>
        <dbReference type="SAM" id="SignalP"/>
    </source>
</evidence>
<reference evidence="3" key="1">
    <citation type="journal article" date="2018" name="Nat. Microbiol.">
        <title>Leveraging single-cell genomics to expand the fungal tree of life.</title>
        <authorList>
            <person name="Ahrendt S.R."/>
            <person name="Quandt C.A."/>
            <person name="Ciobanu D."/>
            <person name="Clum A."/>
            <person name="Salamov A."/>
            <person name="Andreopoulos B."/>
            <person name="Cheng J.F."/>
            <person name="Woyke T."/>
            <person name="Pelin A."/>
            <person name="Henrissat B."/>
            <person name="Reynolds N.K."/>
            <person name="Benny G.L."/>
            <person name="Smith M.E."/>
            <person name="James T.Y."/>
            <person name="Grigoriev I.V."/>
        </authorList>
    </citation>
    <scope>NUCLEOTIDE SEQUENCE [LARGE SCALE GENOMIC DNA]</scope>
    <source>
        <strain evidence="3">CSF55</strain>
    </source>
</reference>
<gene>
    <name evidence="2" type="ORF">ROZALSC1DRAFT_25239</name>
</gene>
<keyword evidence="1" id="KW-0732">Signal</keyword>
<dbReference type="EMBL" id="ML006511">
    <property type="protein sequence ID" value="RKP16469.1"/>
    <property type="molecule type" value="Genomic_DNA"/>
</dbReference>
<protein>
    <submittedName>
        <fullName evidence="2">Uncharacterized protein</fullName>
    </submittedName>
</protein>
<feature type="non-terminal residue" evidence="2">
    <location>
        <position position="534"/>
    </location>
</feature>
<sequence length="534" mass="62346">MFTRGTLMFVILALLFFKVRAMRTSLEGLVNKSDWARVNSRLEADIDSLDFEYVLKILSKVNNDSENCALYYKRHFLQNVALKEWSEVKSLLEQNFDNIGLKFAAVVLDRIRVEITKESNSLLFISDFLNAAVEALKLNISIIVSALRNVDKGMIESENGLYAKLSLLSSINENQWDLISANFEILKKLISPKFLIDMLVYARPKMAMSQCNAAKDLIKKLVEWKFAVDFQNKNWGKIKANLDDTVRNLGFAFVAKVLCPNGNCSSEYLKKRLQFLDIVENNDWSRLQPICLEYIIQELGLDFVVDKMSEMEKKDWSSVNDLIKDDHKARELDLNLVVSILERCDINKDSELYKNYLKCVADLEFNINLRKLNWDNIYHNFHETYIFYLGVDYVTTRLAYFEPNIKQNHSNLYVLYLTEKNLWKYVTAKDWISLDSLIINLNTGIIFKCVLNNLAKYEDIIQNEHEILYNRLQFIKNLDNKKWDQINDGLDKFIDMFGAPFVANILSGVRNCITNEGLIKRYKELLFQQEILKW</sequence>
<accession>A0A4V1IZ14</accession>
<organism evidence="2 3">
    <name type="scientific">Rozella allomycis (strain CSF55)</name>
    <dbReference type="NCBI Taxonomy" id="988480"/>
    <lineage>
        <taxon>Eukaryota</taxon>
        <taxon>Fungi</taxon>
        <taxon>Fungi incertae sedis</taxon>
        <taxon>Cryptomycota</taxon>
        <taxon>Cryptomycota incertae sedis</taxon>
        <taxon>Rozella</taxon>
    </lineage>
</organism>
<proteinExistence type="predicted"/>
<name>A0A4V1IZ14_ROZAC</name>
<dbReference type="AlphaFoldDB" id="A0A4V1IZ14"/>